<keyword evidence="2" id="KW-0812">Transmembrane</keyword>
<proteinExistence type="predicted"/>
<keyword evidence="2" id="KW-0472">Membrane</keyword>
<dbReference type="EMBL" id="WNLA01000017">
    <property type="protein sequence ID" value="MTW04698.1"/>
    <property type="molecule type" value="Genomic_DNA"/>
</dbReference>
<organism evidence="3 4">
    <name type="scientific">Pseudoduganella ginsengisoli</name>
    <dbReference type="NCBI Taxonomy" id="1462440"/>
    <lineage>
        <taxon>Bacteria</taxon>
        <taxon>Pseudomonadati</taxon>
        <taxon>Pseudomonadota</taxon>
        <taxon>Betaproteobacteria</taxon>
        <taxon>Burkholderiales</taxon>
        <taxon>Oxalobacteraceae</taxon>
        <taxon>Telluria group</taxon>
        <taxon>Pseudoduganella</taxon>
    </lineage>
</organism>
<dbReference type="AlphaFoldDB" id="A0A6L6Q620"/>
<sequence>MSRLSVTITAPVILISVLAIALTVFLNIGKLDRTLTELEDSRLRFTVNGLRENLETGLDLGLPINGLGNAQAAIEFEAAQDAGIVAIIVRDTAGVPVYSTGRKPDNGDIRIASPLSSDLGVVAGSVELHYSRAGHDAFMSGIATQLTQAGVVATLLTGMLAALGIRLWVRRIRRTLGTIEHAFDPSTPAVSRPDRQAEELAAEVNRAAGQAGQDLQQAHAALSGSDAAGARL</sequence>
<name>A0A6L6Q620_9BURK</name>
<keyword evidence="4" id="KW-1185">Reference proteome</keyword>
<protein>
    <recommendedName>
        <fullName evidence="5">HAMP domain-containing protein</fullName>
    </recommendedName>
</protein>
<dbReference type="Proteomes" id="UP000484015">
    <property type="component" value="Unassembled WGS sequence"/>
</dbReference>
<feature type="transmembrane region" description="Helical" evidence="2">
    <location>
        <begin position="149"/>
        <end position="169"/>
    </location>
</feature>
<evidence type="ECO:0000313" key="4">
    <source>
        <dbReference type="Proteomes" id="UP000484015"/>
    </source>
</evidence>
<evidence type="ECO:0000256" key="2">
    <source>
        <dbReference type="SAM" id="Phobius"/>
    </source>
</evidence>
<feature type="compositionally biased region" description="Low complexity" evidence="1">
    <location>
        <begin position="207"/>
        <end position="222"/>
    </location>
</feature>
<evidence type="ECO:0000313" key="3">
    <source>
        <dbReference type="EMBL" id="MTW04698.1"/>
    </source>
</evidence>
<feature type="region of interest" description="Disordered" evidence="1">
    <location>
        <begin position="199"/>
        <end position="232"/>
    </location>
</feature>
<dbReference type="RefSeq" id="WP_155441051.1">
    <property type="nucleotide sequence ID" value="NZ_WNLA01000017.1"/>
</dbReference>
<evidence type="ECO:0008006" key="5">
    <source>
        <dbReference type="Google" id="ProtNLM"/>
    </source>
</evidence>
<dbReference type="OrthoDB" id="8752587at2"/>
<evidence type="ECO:0000256" key="1">
    <source>
        <dbReference type="SAM" id="MobiDB-lite"/>
    </source>
</evidence>
<keyword evidence="2" id="KW-1133">Transmembrane helix</keyword>
<reference evidence="3 4" key="1">
    <citation type="submission" date="2019-11" db="EMBL/GenBank/DDBJ databases">
        <title>Type strains purchased from KCTC, JCM and DSMZ.</title>
        <authorList>
            <person name="Lu H."/>
        </authorList>
    </citation>
    <scope>NUCLEOTIDE SEQUENCE [LARGE SCALE GENOMIC DNA]</scope>
    <source>
        <strain evidence="3 4">KCTC 42409</strain>
    </source>
</reference>
<comment type="caution">
    <text evidence="3">The sequence shown here is derived from an EMBL/GenBank/DDBJ whole genome shotgun (WGS) entry which is preliminary data.</text>
</comment>
<gene>
    <name evidence="3" type="ORF">GM668_21730</name>
</gene>
<accession>A0A6L6Q620</accession>